<dbReference type="AlphaFoldDB" id="A0A8T2H9C1"/>
<evidence type="ECO:0000313" key="3">
    <source>
        <dbReference type="Proteomes" id="UP000694251"/>
    </source>
</evidence>
<dbReference type="FunFam" id="3.90.1530.10:FF:000003">
    <property type="entry name" value="Sulfiredoxin chloroplastic/mitochondrial"/>
    <property type="match status" value="1"/>
</dbReference>
<feature type="domain" description="ParB-like N-terminal" evidence="1">
    <location>
        <begin position="41"/>
        <end position="129"/>
    </location>
</feature>
<dbReference type="InterPro" id="IPR016692">
    <property type="entry name" value="Sulfiredoxin"/>
</dbReference>
<dbReference type="CDD" id="cd16395">
    <property type="entry name" value="Srx"/>
    <property type="match status" value="1"/>
</dbReference>
<dbReference type="EMBL" id="JAEFBJ010000001">
    <property type="protein sequence ID" value="KAG7656046.1"/>
    <property type="molecule type" value="Genomic_DNA"/>
</dbReference>
<dbReference type="GO" id="GO:0032542">
    <property type="term" value="F:sulfiredoxin activity"/>
    <property type="evidence" value="ECO:0007669"/>
    <property type="project" value="InterPro"/>
</dbReference>
<dbReference type="Proteomes" id="UP000694251">
    <property type="component" value="Chromosome 1"/>
</dbReference>
<proteinExistence type="predicted"/>
<dbReference type="Pfam" id="PF02195">
    <property type="entry name" value="ParB_N"/>
    <property type="match status" value="1"/>
</dbReference>
<evidence type="ECO:0000313" key="2">
    <source>
        <dbReference type="EMBL" id="KAG7656046.1"/>
    </source>
</evidence>
<organism evidence="2 3">
    <name type="scientific">Arabidopsis suecica</name>
    <name type="common">Swedish thale-cress</name>
    <name type="synonym">Cardaminopsis suecica</name>
    <dbReference type="NCBI Taxonomy" id="45249"/>
    <lineage>
        <taxon>Eukaryota</taxon>
        <taxon>Viridiplantae</taxon>
        <taxon>Streptophyta</taxon>
        <taxon>Embryophyta</taxon>
        <taxon>Tracheophyta</taxon>
        <taxon>Spermatophyta</taxon>
        <taxon>Magnoliopsida</taxon>
        <taxon>eudicotyledons</taxon>
        <taxon>Gunneridae</taxon>
        <taxon>Pentapetalae</taxon>
        <taxon>rosids</taxon>
        <taxon>malvids</taxon>
        <taxon>Brassicales</taxon>
        <taxon>Brassicaceae</taxon>
        <taxon>Camelineae</taxon>
        <taxon>Arabidopsis</taxon>
    </lineage>
</organism>
<dbReference type="GO" id="GO:0005737">
    <property type="term" value="C:cytoplasm"/>
    <property type="evidence" value="ECO:0007669"/>
    <property type="project" value="TreeGrafter"/>
</dbReference>
<keyword evidence="3" id="KW-1185">Reference proteome</keyword>
<dbReference type="PANTHER" id="PTHR21348:SF2">
    <property type="entry name" value="SULFIREDOXIN-1"/>
    <property type="match status" value="1"/>
</dbReference>
<dbReference type="PANTHER" id="PTHR21348">
    <property type="match status" value="1"/>
</dbReference>
<accession>A0A8T2H9C1</accession>
<dbReference type="OrthoDB" id="10023328at2759"/>
<gene>
    <name evidence="2" type="ORF">ISN44_As01g030640</name>
</gene>
<dbReference type="SMART" id="SM00470">
    <property type="entry name" value="ParB"/>
    <property type="match status" value="1"/>
</dbReference>
<protein>
    <submittedName>
        <fullName evidence="2">ParB/Sulfiredoxin</fullName>
    </submittedName>
</protein>
<sequence>MANLMMRLPISLRSFSVSASSSNGSPPVIGGSSGGVGPMIVELPLEKIRRPLMRTRSNDQNKVKELMDSIRQIGLQVPIDVIEVDGTYYGFSGCHRYEAHQKLGLPTIRCKIRKGTKETLRSSDWILRSICTLINLSSVPVAFCMNIILLLSVKLCGKGSLGQESIYPLYRTLMSHVPHMLDAIERSGLLIASMPKGG</sequence>
<comment type="caution">
    <text evidence="2">The sequence shown here is derived from an EMBL/GenBank/DDBJ whole genome shotgun (WGS) entry which is preliminary data.</text>
</comment>
<reference evidence="2 3" key="1">
    <citation type="submission" date="2020-12" db="EMBL/GenBank/DDBJ databases">
        <title>Concerted genomic and epigenomic changes stabilize Arabidopsis allopolyploids.</title>
        <authorList>
            <person name="Chen Z."/>
        </authorList>
    </citation>
    <scope>NUCLEOTIDE SEQUENCE [LARGE SCALE GENOMIC DNA]</scope>
    <source>
        <strain evidence="2">As9502</strain>
        <tissue evidence="2">Leaf</tissue>
    </source>
</reference>
<evidence type="ECO:0000259" key="1">
    <source>
        <dbReference type="SMART" id="SM00470"/>
    </source>
</evidence>
<name>A0A8T2H9C1_ARASU</name>
<dbReference type="GO" id="GO:0034599">
    <property type="term" value="P:cellular response to oxidative stress"/>
    <property type="evidence" value="ECO:0007669"/>
    <property type="project" value="TreeGrafter"/>
</dbReference>
<dbReference type="InterPro" id="IPR003115">
    <property type="entry name" value="ParB_N"/>
</dbReference>